<dbReference type="OrthoDB" id="676979at2759"/>
<reference evidence="12 13" key="1">
    <citation type="journal article" date="2018" name="Genome Biol. Evol.">
        <title>Multiple Roots of Fruiting Body Formation in Amoebozoa.</title>
        <authorList>
            <person name="Hillmann F."/>
            <person name="Forbes G."/>
            <person name="Novohradska S."/>
            <person name="Ferling I."/>
            <person name="Riege K."/>
            <person name="Groth M."/>
            <person name="Westermann M."/>
            <person name="Marz M."/>
            <person name="Spaller T."/>
            <person name="Winckler T."/>
            <person name="Schaap P."/>
            <person name="Glockner G."/>
        </authorList>
    </citation>
    <scope>NUCLEOTIDE SEQUENCE [LARGE SCALE GENOMIC DNA]</scope>
    <source>
        <strain evidence="12 13">Jena</strain>
    </source>
</reference>
<dbReference type="GO" id="GO:0005524">
    <property type="term" value="F:ATP binding"/>
    <property type="evidence" value="ECO:0007669"/>
    <property type="project" value="InterPro"/>
</dbReference>
<dbReference type="PROSITE" id="PS50011">
    <property type="entry name" value="PROTEIN_KINASE_DOM"/>
    <property type="match status" value="2"/>
</dbReference>
<dbReference type="SUPFAM" id="SSF56112">
    <property type="entry name" value="Protein kinase-like (PK-like)"/>
    <property type="match status" value="2"/>
</dbReference>
<sequence>MAVSLPTQAQQTQDLNDLYTSAGGSSWSGNNGNGWGGTNACNFQNVNCDGNGNVIGVQLNNIGMEGTFPSTFGKNLYYLQTLSITLHYAQNGNLGFHGTLPSTFTQMVNLQYLYIDANELSGIIPDLSPLSQLKQAELEFNRFIGFSTPSGFSALTSLNRLWLFRNNFASIPADIISATSLTSIRAECNYLTSVPSGIWTMSKVNQLNFGYQVTGNQYAVYPTGNRIPGVVPASITSKDLLDLSGNAFDEFEDYNMASPLNSGATSPSGPDFACPIPSWAVNSCKASCTCKTPTISSVSGNPPNAGGDIVITGRYWGGTPSVTVDGRTCTVVTFNRTSIICTAPACLSAQNTGSVVIKSGYCTYTSSAATITSYNIEYNIIHDIFNDIIYDIFNDVEYDILIYNDCLYDQTDNFDLLTSECPDEMNMLILRSANANLKTNGSFSIESQNISITAYQIDETQLHLIFKKNNASGLIPSDVAESLPAHSSAVLTSYSFNPYVIPLSTGSVQFTNLVSLSVTSLNGTEIPVHNTSSAIEIGMDYNAVDGYEIECVWWDNSTRGWNREGCMTDTSSQPVKCLCSHLTSFSLQLTPKEVPPSNIAAKPFPWKWVGVAVGMFVVFLVLIVFTIIIIMRRGRGREHDRIDLTSATEPLLIPTDQILPQDSLSSRVRRARYQLSNVVIVRTDAKDGQNDQFMQRLKHINIAQYLGCYVDPVGVTYLVNHYVPGCKGSQWINMGDYSDETAESVVMQLANVMTYLIDQEVVDNIVTAEKVIIQPDNGGHLLKLWDFRIGSKLPKLYTPPEKKLRTETAQVWAFGVLSMQIIDKTLYPQASGYTESYDDRVIPDSLTLYYVKQSLRRDPMMRPTFADICRREVQVLSQSTLSPDRYANTYQRQHVDPYSQNLPPLFLRPARNDKPRKPKTAGTLSRQSLFCLPRMKMLAIHLFALILIFLDGVDGQTQAQQRSDLMLLYNSAGGSSWTSKTNWGGSNPCNFYGVTCDGSGNVVTLRLENIGMQGTIPSGFGQNLGYMQTLAITGHYAVYGGTKGVYGPLPSSITSMGNLQYFYINSNELSGTLPNFSAFPKLTQADFQYNHFTGFSNPSGLNSVTLLNRLWLYRNEFTSIPSEVTSMSSVTSIRAECNYLTSTVDPGIWSMPQVTELSFGFQVRGDQYAVYNPTGNRVPGIVPKSISTKTLLDLSGNAFDEFEDYTMGSPLGSGATCDMSSKGSPSGPNFACPIPGWASSSCSASCSCYTPTTSSVSGNPPNAGGDIVITGRYWGEDVGERLTETQRNAKCDSGWKDMHIQVIDSHDHHVYSPCMSECTEHGKCGRNIRMQWQPQIIRDNDDIPGTHDIVDDIIYNVDNEGDDIDHPSTSTTSSTKPSTFTTSSTTSSIPSTSSTTIATTTDIPYCDQIFLSFNRSLSSSVLQDQLRGIQPLAMQCPEQLNAVVLQIASTNLQRNKTFVVEAGNISIAAGKIENGTQLHLVFGVSAASGLIPSDVADLLPVNSSAILSFYAFNPYVTSSSTDTVQYTNLVSLSVTSANGTEVSIHNTSSAIEIGMDYNAVDGYEIECVWWDNSTRGWNREGCTTDTSSQPVKCLCSHLTSFSLQLTPKEVPPSNTAAKPFPWKWVGIGVGGFVFLLAVALVIIIVARRRKWKTNENQFTMMSSSSTAPHVIPADQILPEGYLSPRVRKARYQLSNVIVVRAQAGDGLSDQLLQRLKHINIAQYLGCYVDTVGDTYFVTYYAPGTKMTEWIGMGNYDNETAHQTVLQLANVMAYLFDQNVNDYRLTADKIIVQPDTGGHMLKLWDFRLGSKLPKLYTPPEKKMRTEPALVWAFGVLSQQIIDKQLYTPNTPYTEYYNGEDIPESSVEFSVKQRCVQTSEKKRVTRDSLRKDPTKRPTFVELCRRGKEIASSTSFNGSSISFPAQQRRFPSVYQKQTSDPYSQIHI</sequence>
<dbReference type="InterPro" id="IPR032675">
    <property type="entry name" value="LRR_dom_sf"/>
</dbReference>
<keyword evidence="13" id="KW-1185">Reference proteome</keyword>
<dbReference type="SMART" id="SM00369">
    <property type="entry name" value="LRR_TYP"/>
    <property type="match status" value="3"/>
</dbReference>
<dbReference type="PROSITE" id="PS50221">
    <property type="entry name" value="GAIN_B"/>
    <property type="match status" value="2"/>
</dbReference>
<evidence type="ECO:0000256" key="7">
    <source>
        <dbReference type="ARBA" id="ARBA00023157"/>
    </source>
</evidence>
<dbReference type="GO" id="GO:0016020">
    <property type="term" value="C:membrane"/>
    <property type="evidence" value="ECO:0007669"/>
    <property type="project" value="UniProtKB-SubCell"/>
</dbReference>
<comment type="caution">
    <text evidence="12">The sequence shown here is derived from an EMBL/GenBank/DDBJ whole genome shotgun (WGS) entry which is preliminary data.</text>
</comment>
<feature type="domain" description="Protein kinase" evidence="10">
    <location>
        <begin position="1619"/>
        <end position="1913"/>
    </location>
</feature>
<keyword evidence="3 9" id="KW-0812">Transmembrane</keyword>
<dbReference type="InterPro" id="IPR011009">
    <property type="entry name" value="Kinase-like_dom_sf"/>
</dbReference>
<dbReference type="InterPro" id="IPR050994">
    <property type="entry name" value="At_inactive_RLKs"/>
</dbReference>
<dbReference type="InterPro" id="IPR000203">
    <property type="entry name" value="GPS"/>
</dbReference>
<dbReference type="Pfam" id="PF01825">
    <property type="entry name" value="GPS"/>
    <property type="match status" value="2"/>
</dbReference>
<dbReference type="Gene3D" id="2.60.220.50">
    <property type="match status" value="2"/>
</dbReference>
<keyword evidence="5 9" id="KW-1133">Transmembrane helix</keyword>
<evidence type="ECO:0000256" key="3">
    <source>
        <dbReference type="ARBA" id="ARBA00022692"/>
    </source>
</evidence>
<dbReference type="Gene3D" id="3.80.10.10">
    <property type="entry name" value="Ribonuclease Inhibitor"/>
    <property type="match status" value="2"/>
</dbReference>
<evidence type="ECO:0000259" key="10">
    <source>
        <dbReference type="PROSITE" id="PS50011"/>
    </source>
</evidence>
<keyword evidence="6 9" id="KW-0472">Membrane</keyword>
<evidence type="ECO:0000256" key="4">
    <source>
        <dbReference type="ARBA" id="ARBA00022737"/>
    </source>
</evidence>
<dbReference type="GO" id="GO:0004672">
    <property type="term" value="F:protein kinase activity"/>
    <property type="evidence" value="ECO:0007669"/>
    <property type="project" value="InterPro"/>
</dbReference>
<keyword evidence="4" id="KW-0677">Repeat</keyword>
<dbReference type="InterPro" id="IPR003591">
    <property type="entry name" value="Leu-rich_rpt_typical-subtyp"/>
</dbReference>
<dbReference type="EMBL" id="MDYQ01000244">
    <property type="protein sequence ID" value="PRP78050.1"/>
    <property type="molecule type" value="Genomic_DNA"/>
</dbReference>
<feature type="domain" description="Protein kinase" evidence="10">
    <location>
        <begin position="627"/>
        <end position="876"/>
    </location>
</feature>
<dbReference type="Gene3D" id="1.10.510.10">
    <property type="entry name" value="Transferase(Phosphotransferase) domain 1"/>
    <property type="match status" value="2"/>
</dbReference>
<evidence type="ECO:0000256" key="8">
    <source>
        <dbReference type="SAM" id="MobiDB-lite"/>
    </source>
</evidence>
<evidence type="ECO:0000256" key="9">
    <source>
        <dbReference type="SAM" id="Phobius"/>
    </source>
</evidence>
<evidence type="ECO:0000256" key="1">
    <source>
        <dbReference type="ARBA" id="ARBA00004370"/>
    </source>
</evidence>
<keyword evidence="7" id="KW-1015">Disulfide bond</keyword>
<dbReference type="Gene3D" id="2.60.40.10">
    <property type="entry name" value="Immunoglobulins"/>
    <property type="match status" value="1"/>
</dbReference>
<organism evidence="12 13">
    <name type="scientific">Planoprotostelium fungivorum</name>
    <dbReference type="NCBI Taxonomy" id="1890364"/>
    <lineage>
        <taxon>Eukaryota</taxon>
        <taxon>Amoebozoa</taxon>
        <taxon>Evosea</taxon>
        <taxon>Variosea</taxon>
        <taxon>Cavosteliida</taxon>
        <taxon>Cavosteliaceae</taxon>
        <taxon>Planoprotostelium</taxon>
    </lineage>
</organism>
<evidence type="ECO:0000313" key="13">
    <source>
        <dbReference type="Proteomes" id="UP000241769"/>
    </source>
</evidence>
<feature type="transmembrane region" description="Helical" evidence="9">
    <location>
        <begin position="608"/>
        <end position="631"/>
    </location>
</feature>
<dbReference type="SUPFAM" id="SSF81296">
    <property type="entry name" value="E set domains"/>
    <property type="match status" value="1"/>
</dbReference>
<dbReference type="InterPro" id="IPR013783">
    <property type="entry name" value="Ig-like_fold"/>
</dbReference>
<protein>
    <submittedName>
        <fullName evidence="12">Uncharacterized protein</fullName>
    </submittedName>
</protein>
<feature type="domain" description="GAIN-B" evidence="11">
    <location>
        <begin position="1456"/>
        <end position="1611"/>
    </location>
</feature>
<dbReference type="InterPro" id="IPR002909">
    <property type="entry name" value="IPT_dom"/>
</dbReference>
<dbReference type="InParanoid" id="A0A2P6N286"/>
<dbReference type="SMART" id="SM00220">
    <property type="entry name" value="S_TKc"/>
    <property type="match status" value="1"/>
</dbReference>
<evidence type="ECO:0000256" key="2">
    <source>
        <dbReference type="ARBA" id="ARBA00022614"/>
    </source>
</evidence>
<dbReference type="Proteomes" id="UP000241769">
    <property type="component" value="Unassembled WGS sequence"/>
</dbReference>
<name>A0A2P6N286_9EUKA</name>
<dbReference type="PANTHER" id="PTHR48010:SF58">
    <property type="entry name" value="RECEPTOR PROTEIN KINASE-LIKE PROTEIN ZAR1"/>
    <property type="match status" value="1"/>
</dbReference>
<dbReference type="SMART" id="SM00303">
    <property type="entry name" value="GPS"/>
    <property type="match status" value="2"/>
</dbReference>
<feature type="compositionally biased region" description="Low complexity" evidence="8">
    <location>
        <begin position="1368"/>
        <end position="1395"/>
    </location>
</feature>
<dbReference type="InterPro" id="IPR046338">
    <property type="entry name" value="GAIN_dom_sf"/>
</dbReference>
<dbReference type="Pfam" id="PF01833">
    <property type="entry name" value="TIG"/>
    <property type="match status" value="1"/>
</dbReference>
<evidence type="ECO:0000313" key="12">
    <source>
        <dbReference type="EMBL" id="PRP78050.1"/>
    </source>
</evidence>
<dbReference type="InterPro" id="IPR000719">
    <property type="entry name" value="Prot_kinase_dom"/>
</dbReference>
<evidence type="ECO:0000259" key="11">
    <source>
        <dbReference type="PROSITE" id="PS50221"/>
    </source>
</evidence>
<feature type="transmembrane region" description="Helical" evidence="9">
    <location>
        <begin position="1624"/>
        <end position="1646"/>
    </location>
</feature>
<proteinExistence type="predicted"/>
<feature type="domain" description="GAIN-B" evidence="11">
    <location>
        <begin position="441"/>
        <end position="595"/>
    </location>
</feature>
<keyword evidence="2" id="KW-0433">Leucine-rich repeat</keyword>
<accession>A0A2P6N286</accession>
<dbReference type="PANTHER" id="PTHR48010">
    <property type="entry name" value="OS05G0588300 PROTEIN"/>
    <property type="match status" value="1"/>
</dbReference>
<gene>
    <name evidence="12" type="ORF">PROFUN_13780</name>
</gene>
<dbReference type="SUPFAM" id="SSF52058">
    <property type="entry name" value="L domain-like"/>
    <property type="match status" value="2"/>
</dbReference>
<dbReference type="Pfam" id="PF00069">
    <property type="entry name" value="Pkinase"/>
    <property type="match status" value="1"/>
</dbReference>
<feature type="region of interest" description="Disordered" evidence="8">
    <location>
        <begin position="1358"/>
        <end position="1395"/>
    </location>
</feature>
<evidence type="ECO:0000256" key="6">
    <source>
        <dbReference type="ARBA" id="ARBA00023136"/>
    </source>
</evidence>
<evidence type="ECO:0000256" key="5">
    <source>
        <dbReference type="ARBA" id="ARBA00022989"/>
    </source>
</evidence>
<dbReference type="InterPro" id="IPR057244">
    <property type="entry name" value="GAIN_B"/>
</dbReference>
<comment type="subcellular location">
    <subcellularLocation>
        <location evidence="1">Membrane</location>
    </subcellularLocation>
</comment>
<dbReference type="InterPro" id="IPR014756">
    <property type="entry name" value="Ig_E-set"/>
</dbReference>